<dbReference type="SUPFAM" id="SSF81383">
    <property type="entry name" value="F-box domain"/>
    <property type="match status" value="1"/>
</dbReference>
<dbReference type="Gene3D" id="3.80.10.10">
    <property type="entry name" value="Ribonuclease Inhibitor"/>
    <property type="match status" value="1"/>
</dbReference>
<evidence type="ECO:0000313" key="2">
    <source>
        <dbReference type="EMBL" id="VAH48745.1"/>
    </source>
</evidence>
<dbReference type="Proteomes" id="UP000324705">
    <property type="component" value="Chromosome 2B"/>
</dbReference>
<proteinExistence type="predicted"/>
<dbReference type="Pfam" id="PF23622">
    <property type="entry name" value="LRR_At1g61320_AtMIF1"/>
    <property type="match status" value="1"/>
</dbReference>
<dbReference type="InterPro" id="IPR036047">
    <property type="entry name" value="F-box-like_dom_sf"/>
</dbReference>
<dbReference type="Gene3D" id="1.20.1280.50">
    <property type="match status" value="1"/>
</dbReference>
<dbReference type="OMA" id="CHDRISE"/>
<accession>A0A9R1RPJ4</accession>
<organism evidence="2 3">
    <name type="scientific">Triticum turgidum subsp. durum</name>
    <name type="common">Durum wheat</name>
    <name type="synonym">Triticum durum</name>
    <dbReference type="NCBI Taxonomy" id="4567"/>
    <lineage>
        <taxon>Eukaryota</taxon>
        <taxon>Viridiplantae</taxon>
        <taxon>Streptophyta</taxon>
        <taxon>Embryophyta</taxon>
        <taxon>Tracheophyta</taxon>
        <taxon>Spermatophyta</taxon>
        <taxon>Magnoliopsida</taxon>
        <taxon>Liliopsida</taxon>
        <taxon>Poales</taxon>
        <taxon>Poaceae</taxon>
        <taxon>BOP clade</taxon>
        <taxon>Pooideae</taxon>
        <taxon>Triticodae</taxon>
        <taxon>Triticeae</taxon>
        <taxon>Triticinae</taxon>
        <taxon>Triticum</taxon>
    </lineage>
</organism>
<gene>
    <name evidence="2" type="ORF">TRITD_2Bv1G167690</name>
</gene>
<protein>
    <recommendedName>
        <fullName evidence="1">F-box domain-containing protein</fullName>
    </recommendedName>
</protein>
<evidence type="ECO:0000259" key="1">
    <source>
        <dbReference type="PROSITE" id="PS50181"/>
    </source>
</evidence>
<reference evidence="2 3" key="1">
    <citation type="submission" date="2017-09" db="EMBL/GenBank/DDBJ databases">
        <authorList>
            <consortium name="International Durum Wheat Genome Sequencing Consortium (IDWGSC)"/>
            <person name="Milanesi L."/>
        </authorList>
    </citation>
    <scope>NUCLEOTIDE SEQUENCE [LARGE SCALE GENOMIC DNA]</scope>
    <source>
        <strain evidence="3">cv. Svevo</strain>
    </source>
</reference>
<dbReference type="InterPro" id="IPR032675">
    <property type="entry name" value="LRR_dom_sf"/>
</dbReference>
<dbReference type="PROSITE" id="PS50181">
    <property type="entry name" value="FBOX"/>
    <property type="match status" value="1"/>
</dbReference>
<evidence type="ECO:0000313" key="3">
    <source>
        <dbReference type="Proteomes" id="UP000324705"/>
    </source>
</evidence>
<feature type="domain" description="F-box" evidence="1">
    <location>
        <begin position="41"/>
        <end position="100"/>
    </location>
</feature>
<name>A0A9R1RPJ4_TRITD</name>
<dbReference type="InterPro" id="IPR055357">
    <property type="entry name" value="LRR_At1g61320_AtMIF1"/>
</dbReference>
<dbReference type="Pfam" id="PF00646">
    <property type="entry name" value="F-box"/>
    <property type="match status" value="1"/>
</dbReference>
<sequence length="491" mass="56739">MLSYFQAMLCVHLLKFSMRVKTIALLQSFLQLNSCKKQCLCDWISGLPDEILVSILDKLDSKTAVGTSLLSRRWRHLRSFIESFYFSEVVLPDNHCWVRLGPMRDYFNTHRDHHFVESLQWFTRLKRDTPLRRLSLVFSGSAEYSDVVNSAIASAAQHGISEVDMAIVVRMEYEFPWWLFSGYRSSPLTSLCLSHCKLSVPLDFGGFGSLTKLALVQMYMSLKEVQVLLRFCTNLVSLHLIGMFDIRILRLPKLKELILLMTPSWGKFKVDTPDLQRLEYCGEMLPTSTFQSIPCLEHVSLQFTDDIYPEYDADKLEDISTCLTHVKSLCLRYQIPKLVKPRTPATFLNLKVLTLNIATKHSDDLLWMFMFLIAAPYLATLRTTVRYLSYLEPHNGVIWDNVDFQHVNLKNVEMYNFMGRDNEIGLARLLLCRAPNLRCLSFNQARLEEGDDHQLVPPTWPMAETFSPRDIQFVLSKLLESVSFSARVVFI</sequence>
<dbReference type="Gramene" id="TRITD2Bv1G167690.1">
    <property type="protein sequence ID" value="TRITD2Bv1G167690.1"/>
    <property type="gene ID" value="TRITD2Bv1G167690"/>
</dbReference>
<dbReference type="AlphaFoldDB" id="A0A9R1RPJ4"/>
<dbReference type="EMBL" id="LT934114">
    <property type="protein sequence ID" value="VAH48745.1"/>
    <property type="molecule type" value="Genomic_DNA"/>
</dbReference>
<dbReference type="PANTHER" id="PTHR35545">
    <property type="entry name" value="F-BOX DOMAIN-CONTAINING PROTEIN"/>
    <property type="match status" value="1"/>
</dbReference>
<dbReference type="InterPro" id="IPR001810">
    <property type="entry name" value="F-box_dom"/>
</dbReference>
<keyword evidence="3" id="KW-1185">Reference proteome</keyword>
<dbReference type="PANTHER" id="PTHR35545:SF16">
    <property type="entry name" value="OS07G0554800 PROTEIN"/>
    <property type="match status" value="1"/>
</dbReference>
<dbReference type="SUPFAM" id="SSF52047">
    <property type="entry name" value="RNI-like"/>
    <property type="match status" value="1"/>
</dbReference>